<protein>
    <submittedName>
        <fullName evidence="11">Murein hydrolase activator EnvC</fullName>
    </submittedName>
</protein>
<dbReference type="PANTHER" id="PTHR21666:SF288">
    <property type="entry name" value="CELL DIVISION PROTEIN YTFB"/>
    <property type="match status" value="1"/>
</dbReference>
<dbReference type="GO" id="GO:0006508">
    <property type="term" value="P:proteolysis"/>
    <property type="evidence" value="ECO:0007669"/>
    <property type="project" value="UniProtKB-KW"/>
</dbReference>
<feature type="coiled-coil region" evidence="7">
    <location>
        <begin position="42"/>
        <end position="90"/>
    </location>
</feature>
<evidence type="ECO:0000256" key="6">
    <source>
        <dbReference type="ARBA" id="ARBA00023049"/>
    </source>
</evidence>
<evidence type="ECO:0000313" key="12">
    <source>
        <dbReference type="Proteomes" id="UP000193200"/>
    </source>
</evidence>
<sequence>MALTIGLVMGVGSLLTATPAFADATDDLRQVREAISEGESRDAALKARAEEIRRELDDLRRQSVAAVASAREADARLDLLERELEAIASVEAETIRDLGAREQQAASTVAAMIRLRRRPPESMIAHPQSLADSFRSSRLMAAIFPVIRDDATALSEQLDSLRELREQRITTFERQRAARDALAAEQAQVNRLVALKSGLEAELARQRGETRGRLASLAEKAENLQDLIARLEAEAREREIARKKAEALAMARQAARPVPRTGPGDDAGQAARDEAPLAPRAARPLPSAPQSAAFATVRGRLPLPVPGRIVRMFGRPTVGGESPLASDKGIGVAARPSAIVAAPYDGEIVFAGPFRKYGLLLIIAHGDGYHSLIAGISRIDGTVGQRLLAGEPVAQMASDTATQPILYFELRRNGAPINPLPWLAARENEVSG</sequence>
<dbReference type="InterPro" id="IPR050570">
    <property type="entry name" value="Cell_wall_metabolism_enzyme"/>
</dbReference>
<evidence type="ECO:0000256" key="1">
    <source>
        <dbReference type="ARBA" id="ARBA00001947"/>
    </source>
</evidence>
<dbReference type="SUPFAM" id="SSF51261">
    <property type="entry name" value="Duplicated hybrid motif"/>
    <property type="match status" value="1"/>
</dbReference>
<gene>
    <name evidence="11" type="primary">envC</name>
    <name evidence="11" type="ORF">OCH7691_00222</name>
</gene>
<comment type="cofactor">
    <cofactor evidence="1">
        <name>Zn(2+)</name>
        <dbReference type="ChEBI" id="CHEBI:29105"/>
    </cofactor>
</comment>
<evidence type="ECO:0000256" key="4">
    <source>
        <dbReference type="ARBA" id="ARBA00022801"/>
    </source>
</evidence>
<reference evidence="11 12" key="1">
    <citation type="submission" date="2017-03" db="EMBL/GenBank/DDBJ databases">
        <authorList>
            <person name="Afonso C.L."/>
            <person name="Miller P.J."/>
            <person name="Scott M.A."/>
            <person name="Spackman E."/>
            <person name="Goraichik I."/>
            <person name="Dimitrov K.M."/>
            <person name="Suarez D.L."/>
            <person name="Swayne D.E."/>
        </authorList>
    </citation>
    <scope>NUCLEOTIDE SEQUENCE [LARGE SCALE GENOMIC DNA]</scope>
    <source>
        <strain evidence="11 12">CECT 7691</strain>
    </source>
</reference>
<evidence type="ECO:0000256" key="8">
    <source>
        <dbReference type="SAM" id="MobiDB-lite"/>
    </source>
</evidence>
<evidence type="ECO:0000256" key="7">
    <source>
        <dbReference type="SAM" id="Coils"/>
    </source>
</evidence>
<dbReference type="Gene3D" id="2.70.70.10">
    <property type="entry name" value="Glucose Permease (Domain IIA)"/>
    <property type="match status" value="1"/>
</dbReference>
<name>A0A1Y5RBA9_9PROT</name>
<keyword evidence="7" id="KW-0175">Coiled coil</keyword>
<dbReference type="AlphaFoldDB" id="A0A1Y5RBA9"/>
<evidence type="ECO:0000256" key="2">
    <source>
        <dbReference type="ARBA" id="ARBA00022670"/>
    </source>
</evidence>
<evidence type="ECO:0000256" key="5">
    <source>
        <dbReference type="ARBA" id="ARBA00022833"/>
    </source>
</evidence>
<evidence type="ECO:0000256" key="9">
    <source>
        <dbReference type="SAM" id="SignalP"/>
    </source>
</evidence>
<dbReference type="InterPro" id="IPR011055">
    <property type="entry name" value="Dup_hybrid_motif"/>
</dbReference>
<keyword evidence="5" id="KW-0862">Zinc</keyword>
<proteinExistence type="predicted"/>
<feature type="signal peptide" evidence="9">
    <location>
        <begin position="1"/>
        <end position="22"/>
    </location>
</feature>
<keyword evidence="3" id="KW-0479">Metal-binding</keyword>
<dbReference type="FunCoup" id="A0A1Y5RBA9">
    <property type="interactions" value="89"/>
</dbReference>
<dbReference type="PANTHER" id="PTHR21666">
    <property type="entry name" value="PEPTIDASE-RELATED"/>
    <property type="match status" value="1"/>
</dbReference>
<feature type="compositionally biased region" description="Low complexity" evidence="8">
    <location>
        <begin position="276"/>
        <end position="289"/>
    </location>
</feature>
<feature type="coiled-coil region" evidence="7">
    <location>
        <begin position="182"/>
        <end position="248"/>
    </location>
</feature>
<dbReference type="EMBL" id="FWFR01000001">
    <property type="protein sequence ID" value="SLN13388.1"/>
    <property type="molecule type" value="Genomic_DNA"/>
</dbReference>
<dbReference type="InterPro" id="IPR016047">
    <property type="entry name" value="M23ase_b-sheet_dom"/>
</dbReference>
<dbReference type="GO" id="GO:0004222">
    <property type="term" value="F:metalloendopeptidase activity"/>
    <property type="evidence" value="ECO:0007669"/>
    <property type="project" value="TreeGrafter"/>
</dbReference>
<accession>A0A1Y5RBA9</accession>
<dbReference type="GO" id="GO:0046872">
    <property type="term" value="F:metal ion binding"/>
    <property type="evidence" value="ECO:0007669"/>
    <property type="project" value="UniProtKB-KW"/>
</dbReference>
<evidence type="ECO:0000256" key="3">
    <source>
        <dbReference type="ARBA" id="ARBA00022723"/>
    </source>
</evidence>
<keyword evidence="9" id="KW-0732">Signal</keyword>
<dbReference type="Proteomes" id="UP000193200">
    <property type="component" value="Unassembled WGS sequence"/>
</dbReference>
<feature type="domain" description="M23ase beta-sheet core" evidence="10">
    <location>
        <begin position="327"/>
        <end position="419"/>
    </location>
</feature>
<keyword evidence="4 11" id="KW-0378">Hydrolase</keyword>
<feature type="region of interest" description="Disordered" evidence="8">
    <location>
        <begin position="252"/>
        <end position="289"/>
    </location>
</feature>
<keyword evidence="2" id="KW-0645">Protease</keyword>
<dbReference type="Pfam" id="PF01551">
    <property type="entry name" value="Peptidase_M23"/>
    <property type="match status" value="1"/>
</dbReference>
<evidence type="ECO:0000259" key="10">
    <source>
        <dbReference type="Pfam" id="PF01551"/>
    </source>
</evidence>
<keyword evidence="12" id="KW-1185">Reference proteome</keyword>
<dbReference type="CDD" id="cd12797">
    <property type="entry name" value="M23_peptidase"/>
    <property type="match status" value="1"/>
</dbReference>
<organism evidence="11 12">
    <name type="scientific">Oceanibacterium hippocampi</name>
    <dbReference type="NCBI Taxonomy" id="745714"/>
    <lineage>
        <taxon>Bacteria</taxon>
        <taxon>Pseudomonadati</taxon>
        <taxon>Pseudomonadota</taxon>
        <taxon>Alphaproteobacteria</taxon>
        <taxon>Sneathiellales</taxon>
        <taxon>Sneathiellaceae</taxon>
        <taxon>Oceanibacterium</taxon>
    </lineage>
</organism>
<keyword evidence="6" id="KW-0482">Metalloprotease</keyword>
<feature type="chain" id="PRO_5013006389" evidence="9">
    <location>
        <begin position="23"/>
        <end position="432"/>
    </location>
</feature>
<dbReference type="InParanoid" id="A0A1Y5RBA9"/>
<evidence type="ECO:0000313" key="11">
    <source>
        <dbReference type="EMBL" id="SLN13388.1"/>
    </source>
</evidence>